<name>A0ABW5NEI1_9FLAO</name>
<dbReference type="EMBL" id="JBHULX010000048">
    <property type="protein sequence ID" value="MFD2593457.1"/>
    <property type="molecule type" value="Genomic_DNA"/>
</dbReference>
<comment type="caution">
    <text evidence="2">The sequence shown here is derived from an EMBL/GenBank/DDBJ whole genome shotgun (WGS) entry which is preliminary data.</text>
</comment>
<evidence type="ECO:0000313" key="2">
    <source>
        <dbReference type="EMBL" id="MFD2593457.1"/>
    </source>
</evidence>
<dbReference type="InterPro" id="IPR018392">
    <property type="entry name" value="LysM"/>
</dbReference>
<evidence type="ECO:0000259" key="1">
    <source>
        <dbReference type="PROSITE" id="PS51782"/>
    </source>
</evidence>
<gene>
    <name evidence="2" type="ORF">ACFSTE_21650</name>
</gene>
<keyword evidence="3" id="KW-1185">Reference proteome</keyword>
<proteinExistence type="predicted"/>
<dbReference type="RefSeq" id="WP_378254120.1">
    <property type="nucleotide sequence ID" value="NZ_JBHSJV010000001.1"/>
</dbReference>
<dbReference type="Pfam" id="PF19266">
    <property type="entry name" value="CIS_tube"/>
    <property type="match status" value="1"/>
</dbReference>
<dbReference type="Proteomes" id="UP001597459">
    <property type="component" value="Unassembled WGS sequence"/>
</dbReference>
<dbReference type="InterPro" id="IPR045361">
    <property type="entry name" value="CIS_tube_prot_N"/>
</dbReference>
<protein>
    <submittedName>
        <fullName evidence="2">LysM peptidoglycan-binding domain-containing protein</fullName>
    </submittedName>
</protein>
<sequence>MSTGELTKLVVKAYKDPKFRTAVAEGEFTTLVNPEKYIFKYRIDQNNDQASGTSDLSPRFNKKLPEDLDLEFLFDRSGVIIHYGTDPNSSKDDKVYKDEGEGIIGDIEQFKKVMLDYNGEEHKPNYVMISWGTLLFKGSLTEMDIEFKLFKPDGTPIRAVAKAKFQGFVEDELRVKKENNQSPDLTHIRIVKEGDTLPLMSYQIYGDSRYYLEVARANQLHHFRKLIPGQEIYFPPIEKTP</sequence>
<reference evidence="3" key="1">
    <citation type="journal article" date="2019" name="Int. J. Syst. Evol. Microbiol.">
        <title>The Global Catalogue of Microorganisms (GCM) 10K type strain sequencing project: providing services to taxonomists for standard genome sequencing and annotation.</title>
        <authorList>
            <consortium name="The Broad Institute Genomics Platform"/>
            <consortium name="The Broad Institute Genome Sequencing Center for Infectious Disease"/>
            <person name="Wu L."/>
            <person name="Ma J."/>
        </authorList>
    </citation>
    <scope>NUCLEOTIDE SEQUENCE [LARGE SCALE GENOMIC DNA]</scope>
    <source>
        <strain evidence="3">KCTC 42423</strain>
    </source>
</reference>
<accession>A0ABW5NEI1</accession>
<dbReference type="PROSITE" id="PS51782">
    <property type="entry name" value="LYSM"/>
    <property type="match status" value="1"/>
</dbReference>
<feature type="domain" description="LysM" evidence="1">
    <location>
        <begin position="187"/>
        <end position="234"/>
    </location>
</feature>
<evidence type="ECO:0000313" key="3">
    <source>
        <dbReference type="Proteomes" id="UP001597459"/>
    </source>
</evidence>
<organism evidence="2 3">
    <name type="scientific">Aquimarina hainanensis</name>
    <dbReference type="NCBI Taxonomy" id="1578017"/>
    <lineage>
        <taxon>Bacteria</taxon>
        <taxon>Pseudomonadati</taxon>
        <taxon>Bacteroidota</taxon>
        <taxon>Flavobacteriia</taxon>
        <taxon>Flavobacteriales</taxon>
        <taxon>Flavobacteriaceae</taxon>
        <taxon>Aquimarina</taxon>
    </lineage>
</organism>